<keyword evidence="2" id="KW-0812">Transmembrane</keyword>
<keyword evidence="2" id="KW-1133">Transmembrane helix</keyword>
<accession>A0A8H7KLB6</accession>
<dbReference type="AlphaFoldDB" id="A0A8H7KLB6"/>
<feature type="compositionally biased region" description="Polar residues" evidence="1">
    <location>
        <begin position="325"/>
        <end position="334"/>
    </location>
</feature>
<dbReference type="Gene3D" id="2.30.29.30">
    <property type="entry name" value="Pleckstrin-homology domain (PH domain)/Phosphotyrosine-binding domain (PTB)"/>
    <property type="match status" value="1"/>
</dbReference>
<feature type="region of interest" description="Disordered" evidence="1">
    <location>
        <begin position="253"/>
        <end position="336"/>
    </location>
</feature>
<dbReference type="Gene3D" id="3.90.810.10">
    <property type="entry name" value="CRIB domain"/>
    <property type="match status" value="1"/>
</dbReference>
<dbReference type="SUPFAM" id="SSF50729">
    <property type="entry name" value="PH domain-like"/>
    <property type="match status" value="1"/>
</dbReference>
<comment type="caution">
    <text evidence="4">The sequence shown here is derived from an EMBL/GenBank/DDBJ whole genome shotgun (WGS) entry which is preliminary data.</text>
</comment>
<evidence type="ECO:0000313" key="5">
    <source>
        <dbReference type="Proteomes" id="UP000629468"/>
    </source>
</evidence>
<proteinExistence type="predicted"/>
<keyword evidence="2" id="KW-0472">Membrane</keyword>
<dbReference type="InterPro" id="IPR000095">
    <property type="entry name" value="CRIB_dom"/>
</dbReference>
<evidence type="ECO:0000259" key="3">
    <source>
        <dbReference type="PROSITE" id="PS50003"/>
    </source>
</evidence>
<evidence type="ECO:0000256" key="2">
    <source>
        <dbReference type="SAM" id="Phobius"/>
    </source>
</evidence>
<protein>
    <recommendedName>
        <fullName evidence="3">PH domain-containing protein</fullName>
    </recommendedName>
</protein>
<evidence type="ECO:0000256" key="1">
    <source>
        <dbReference type="SAM" id="MobiDB-lite"/>
    </source>
</evidence>
<feature type="compositionally biased region" description="Polar residues" evidence="1">
    <location>
        <begin position="263"/>
        <end position="282"/>
    </location>
</feature>
<feature type="domain" description="PH" evidence="3">
    <location>
        <begin position="337"/>
        <end position="437"/>
    </location>
</feature>
<reference evidence="4 5" key="1">
    <citation type="journal article" name="Sci. Rep.">
        <title>Telomere-to-telomere assembled and centromere annotated genomes of the two main subspecies of the button mushroom Agaricus bisporus reveal especially polymorphic chromosome ends.</title>
        <authorList>
            <person name="Sonnenberg A.S.M."/>
            <person name="Sedaghat-Telgerd N."/>
            <person name="Lavrijssen B."/>
            <person name="Ohm R.A."/>
            <person name="Hendrickx P.M."/>
            <person name="Scholtmeijer K."/>
            <person name="Baars J.J.P."/>
            <person name="van Peer A."/>
        </authorList>
    </citation>
    <scope>NUCLEOTIDE SEQUENCE [LARGE SCALE GENOMIC DNA]</scope>
    <source>
        <strain evidence="4 5">H119_p4</strain>
    </source>
</reference>
<feature type="transmembrane region" description="Helical" evidence="2">
    <location>
        <begin position="55"/>
        <end position="75"/>
    </location>
</feature>
<dbReference type="InterPro" id="IPR001849">
    <property type="entry name" value="PH_domain"/>
</dbReference>
<feature type="compositionally biased region" description="Polar residues" evidence="1">
    <location>
        <begin position="495"/>
        <end position="508"/>
    </location>
</feature>
<dbReference type="Pfam" id="PF00786">
    <property type="entry name" value="PBD"/>
    <property type="match status" value="1"/>
</dbReference>
<dbReference type="PROSITE" id="PS50003">
    <property type="entry name" value="PH_DOMAIN"/>
    <property type="match status" value="1"/>
</dbReference>
<feature type="region of interest" description="Disordered" evidence="1">
    <location>
        <begin position="476"/>
        <end position="508"/>
    </location>
</feature>
<evidence type="ECO:0000313" key="4">
    <source>
        <dbReference type="EMBL" id="KAF7784853.1"/>
    </source>
</evidence>
<name>A0A8H7KLB6_AGABI</name>
<gene>
    <name evidence="4" type="ORF">Agabi119p4_1018</name>
</gene>
<dbReference type="Proteomes" id="UP000629468">
    <property type="component" value="Unassembled WGS sequence"/>
</dbReference>
<organism evidence="4 5">
    <name type="scientific">Agaricus bisporus var. burnettii</name>
    <dbReference type="NCBI Taxonomy" id="192524"/>
    <lineage>
        <taxon>Eukaryota</taxon>
        <taxon>Fungi</taxon>
        <taxon>Dikarya</taxon>
        <taxon>Basidiomycota</taxon>
        <taxon>Agaricomycotina</taxon>
        <taxon>Agaricomycetes</taxon>
        <taxon>Agaricomycetidae</taxon>
        <taxon>Agaricales</taxon>
        <taxon>Agaricineae</taxon>
        <taxon>Agaricaceae</taxon>
        <taxon>Agaricus</taxon>
    </lineage>
</organism>
<feature type="compositionally biased region" description="Basic and acidic residues" evidence="1">
    <location>
        <begin position="476"/>
        <end position="494"/>
    </location>
</feature>
<dbReference type="Pfam" id="PF00169">
    <property type="entry name" value="PH"/>
    <property type="match status" value="1"/>
</dbReference>
<dbReference type="EMBL" id="JABXXO010000001">
    <property type="protein sequence ID" value="KAF7784853.1"/>
    <property type="molecule type" value="Genomic_DNA"/>
</dbReference>
<sequence length="638" mass="72066">MQQVGTGTGRFLVMIAPGKLPEWFTLGNLQFSASHSNRAGTPNSVLDRFTDKFHYMPSLGISFVTLYVLFELWAFNRQSPVATLTSPPPCFIEYINLPAVPSSCTTCPGLADSNHVLPQECPSSAHRGGPHRSVQGFQHRTQWDNSNSRGGQGIWEVVEDEASNACRKRTFDTTPVIVSTSTETHTHKINNQYREDRPKTCMPLPRNLEWKEDDIYPRSRLGNLSRPFNIVHEVHLTGYDYFRNTSRLSTLCNRMQPSKRRSSVVTSHRASSELSNTSTRRQSFYPRRASYDSCMKKPSTANSTHKRNNSASSSFTSRFVSDPSTHPSGSLSNTSPPPLLEGLYQVKQPSIIPFFSFWRSRYVVLTPRSLQIHKTQLSRPEITIQLPHIIDVSQLKLSSKKPFVLNLATPDNRRYHISLPNTSDLQRWNDFIASRSRRRAEWRIGSPEGFEFPVHVGWDEKTQTVFGLPDEWKTSLEKGNEEDQEEGRTGRPNDDSLNQTVSPVTTLSGDSSIKPLCPSCYGGVHCTACKLDASYTQPNNTSGTNNTVGDCGSPKMFDSPITPVTKSVHSGHRRSTSTRRPIIHMFLIFNLNVEVKAWRIGVEAVVFFDTPHNEFHCHQFSPNRRTAYLLLNWIACML</sequence>
<dbReference type="InterPro" id="IPR011993">
    <property type="entry name" value="PH-like_dom_sf"/>
</dbReference>
<feature type="compositionally biased region" description="Low complexity" evidence="1">
    <location>
        <begin position="310"/>
        <end position="324"/>
    </location>
</feature>
<dbReference type="InterPro" id="IPR036936">
    <property type="entry name" value="CRIB_dom_sf"/>
</dbReference>
<dbReference type="SMART" id="SM00233">
    <property type="entry name" value="PH"/>
    <property type="match status" value="1"/>
</dbReference>